<evidence type="ECO:0000313" key="1">
    <source>
        <dbReference type="EMBL" id="KAJ7722326.1"/>
    </source>
</evidence>
<keyword evidence="2" id="KW-1185">Reference proteome</keyword>
<accession>A0AAD7HJR7</accession>
<proteinExistence type="predicted"/>
<organism evidence="1 2">
    <name type="scientific">Mycena metata</name>
    <dbReference type="NCBI Taxonomy" id="1033252"/>
    <lineage>
        <taxon>Eukaryota</taxon>
        <taxon>Fungi</taxon>
        <taxon>Dikarya</taxon>
        <taxon>Basidiomycota</taxon>
        <taxon>Agaricomycotina</taxon>
        <taxon>Agaricomycetes</taxon>
        <taxon>Agaricomycetidae</taxon>
        <taxon>Agaricales</taxon>
        <taxon>Marasmiineae</taxon>
        <taxon>Mycenaceae</taxon>
        <taxon>Mycena</taxon>
    </lineage>
</organism>
<gene>
    <name evidence="1" type="ORF">B0H16DRAFT_1473426</name>
</gene>
<protein>
    <submittedName>
        <fullName evidence="1">Uncharacterized protein</fullName>
    </submittedName>
</protein>
<dbReference type="EMBL" id="JARKIB010000221">
    <property type="protein sequence ID" value="KAJ7722326.1"/>
    <property type="molecule type" value="Genomic_DNA"/>
</dbReference>
<reference evidence="1" key="1">
    <citation type="submission" date="2023-03" db="EMBL/GenBank/DDBJ databases">
        <title>Massive genome expansion in bonnet fungi (Mycena s.s.) driven by repeated elements and novel gene families across ecological guilds.</title>
        <authorList>
            <consortium name="Lawrence Berkeley National Laboratory"/>
            <person name="Harder C.B."/>
            <person name="Miyauchi S."/>
            <person name="Viragh M."/>
            <person name="Kuo A."/>
            <person name="Thoen E."/>
            <person name="Andreopoulos B."/>
            <person name="Lu D."/>
            <person name="Skrede I."/>
            <person name="Drula E."/>
            <person name="Henrissat B."/>
            <person name="Morin E."/>
            <person name="Kohler A."/>
            <person name="Barry K."/>
            <person name="LaButti K."/>
            <person name="Morin E."/>
            <person name="Salamov A."/>
            <person name="Lipzen A."/>
            <person name="Mereny Z."/>
            <person name="Hegedus B."/>
            <person name="Baldrian P."/>
            <person name="Stursova M."/>
            <person name="Weitz H."/>
            <person name="Taylor A."/>
            <person name="Grigoriev I.V."/>
            <person name="Nagy L.G."/>
            <person name="Martin F."/>
            <person name="Kauserud H."/>
        </authorList>
    </citation>
    <scope>NUCLEOTIDE SEQUENCE</scope>
    <source>
        <strain evidence="1">CBHHK182m</strain>
    </source>
</reference>
<evidence type="ECO:0000313" key="2">
    <source>
        <dbReference type="Proteomes" id="UP001215598"/>
    </source>
</evidence>
<dbReference type="AlphaFoldDB" id="A0AAD7HJR7"/>
<sequence>MPACDCDGEAARSARLNFHPLMPLIWQTFDKSIVALYNAEQCRTTPQFPAKPSQRGNTTIFGENLTTPEQDHQISPGRRLIARSFDLSKYLYYPLDHHTTYWPWSLSHHPTKANLILVNNAKTPKNT</sequence>
<name>A0AAD7HJR7_9AGAR</name>
<comment type="caution">
    <text evidence="1">The sequence shown here is derived from an EMBL/GenBank/DDBJ whole genome shotgun (WGS) entry which is preliminary data.</text>
</comment>
<dbReference type="Proteomes" id="UP001215598">
    <property type="component" value="Unassembled WGS sequence"/>
</dbReference>